<organism evidence="2 3">
    <name type="scientific">Maudiozyma humilis</name>
    <name type="common">Sour dough yeast</name>
    <name type="synonym">Kazachstania humilis</name>
    <dbReference type="NCBI Taxonomy" id="51915"/>
    <lineage>
        <taxon>Eukaryota</taxon>
        <taxon>Fungi</taxon>
        <taxon>Dikarya</taxon>
        <taxon>Ascomycota</taxon>
        <taxon>Saccharomycotina</taxon>
        <taxon>Saccharomycetes</taxon>
        <taxon>Saccharomycetales</taxon>
        <taxon>Saccharomycetaceae</taxon>
        <taxon>Maudiozyma</taxon>
    </lineage>
</organism>
<name>A0AAV5RRT5_MAUHU</name>
<dbReference type="PANTHER" id="PTHR28051:SF1">
    <property type="entry name" value="PROTEIN MTL1-RELATED"/>
    <property type="match status" value="1"/>
</dbReference>
<dbReference type="GO" id="GO:0005773">
    <property type="term" value="C:vacuole"/>
    <property type="evidence" value="ECO:0007669"/>
    <property type="project" value="GOC"/>
</dbReference>
<comment type="caution">
    <text evidence="2">The sequence shown here is derived from an EMBL/GenBank/DDBJ whole genome shotgun (WGS) entry which is preliminary data.</text>
</comment>
<dbReference type="InterPro" id="IPR052292">
    <property type="entry name" value="Glucose_repression_reg"/>
</dbReference>
<evidence type="ECO:0000256" key="1">
    <source>
        <dbReference type="SAM" id="MobiDB-lite"/>
    </source>
</evidence>
<sequence length="311" mass="35137">MTSLDDSIISDQNLMLLDNVTNYTRASVDYFHHDFDYASPEIGDTWALLLKMRKHKLLRLPSCSTEDDDDYSMYLKRLHHCLWRRWAIHEYNLQNRKLDPLAINWNKETDVTVLYGPALSKNIETAAKKTPVAPATDADSIHSDPGATLDYEDTYSSSIDSQTSSIFDSPSILKTTTSNTEESAPTPKKSLKFNYIVARRDIDSSGKISECNVSINDIDYRVADEAAIAAANSSKSGRHYNSVGALRGGQSIVDYNSDPALYFDSSSYDYDYDYGFDDEDFVAYSSPRSGHHSHHSHHHNHHNHVRAPVHH</sequence>
<accession>A0AAV5RRT5</accession>
<dbReference type="GO" id="GO:0042149">
    <property type="term" value="P:cellular response to glucose starvation"/>
    <property type="evidence" value="ECO:0007669"/>
    <property type="project" value="TreeGrafter"/>
</dbReference>
<reference evidence="2 3" key="1">
    <citation type="journal article" date="2023" name="Elife">
        <title>Identification of key yeast species and microbe-microbe interactions impacting larval growth of Drosophila in the wild.</title>
        <authorList>
            <person name="Mure A."/>
            <person name="Sugiura Y."/>
            <person name="Maeda R."/>
            <person name="Honda K."/>
            <person name="Sakurai N."/>
            <person name="Takahashi Y."/>
            <person name="Watada M."/>
            <person name="Katoh T."/>
            <person name="Gotoh A."/>
            <person name="Gotoh Y."/>
            <person name="Taniguchi I."/>
            <person name="Nakamura K."/>
            <person name="Hayashi T."/>
            <person name="Katayama T."/>
            <person name="Uemura T."/>
            <person name="Hattori Y."/>
        </authorList>
    </citation>
    <scope>NUCLEOTIDE SEQUENCE [LARGE SCALE GENOMIC DNA]</scope>
    <source>
        <strain evidence="2 3">KH-74</strain>
    </source>
</reference>
<gene>
    <name evidence="2" type="ORF">DAKH74_000440</name>
</gene>
<dbReference type="PANTHER" id="PTHR28051">
    <property type="entry name" value="PROTEIN MTL1-RELATED"/>
    <property type="match status" value="1"/>
</dbReference>
<evidence type="ECO:0000313" key="2">
    <source>
        <dbReference type="EMBL" id="GMM53428.1"/>
    </source>
</evidence>
<evidence type="ECO:0000313" key="3">
    <source>
        <dbReference type="Proteomes" id="UP001377567"/>
    </source>
</evidence>
<dbReference type="Proteomes" id="UP001377567">
    <property type="component" value="Unassembled WGS sequence"/>
</dbReference>
<dbReference type="GO" id="GO:0007039">
    <property type="term" value="P:protein catabolic process in the vacuole"/>
    <property type="evidence" value="ECO:0007669"/>
    <property type="project" value="TreeGrafter"/>
</dbReference>
<feature type="compositionally biased region" description="Basic residues" evidence="1">
    <location>
        <begin position="289"/>
        <end position="311"/>
    </location>
</feature>
<proteinExistence type="predicted"/>
<feature type="region of interest" description="Disordered" evidence="1">
    <location>
        <begin position="286"/>
        <end position="311"/>
    </location>
</feature>
<dbReference type="EMBL" id="BTGD01000001">
    <property type="protein sequence ID" value="GMM53428.1"/>
    <property type="molecule type" value="Genomic_DNA"/>
</dbReference>
<protein>
    <recommendedName>
        <fullName evidence="4">Nitrogen regulatory protein areA GATA-like domain-containing protein</fullName>
    </recommendedName>
</protein>
<evidence type="ECO:0008006" key="4">
    <source>
        <dbReference type="Google" id="ProtNLM"/>
    </source>
</evidence>
<keyword evidence="3" id="KW-1185">Reference proteome</keyword>
<dbReference type="AlphaFoldDB" id="A0AAV5RRT5"/>